<evidence type="ECO:0000313" key="4">
    <source>
        <dbReference type="Proteomes" id="UP000048926"/>
    </source>
</evidence>
<dbReference type="GO" id="GO:0003677">
    <property type="term" value="F:DNA binding"/>
    <property type="evidence" value="ECO:0007669"/>
    <property type="project" value="InterPro"/>
</dbReference>
<gene>
    <name evidence="3" type="ORF">LAL4801_03551</name>
</gene>
<dbReference type="EMBL" id="CXST01000002">
    <property type="protein sequence ID" value="CTQ45104.1"/>
    <property type="molecule type" value="Genomic_DNA"/>
</dbReference>
<dbReference type="InterPro" id="IPR000792">
    <property type="entry name" value="Tscrpt_reg_LuxR_C"/>
</dbReference>
<feature type="region of interest" description="Disordered" evidence="1">
    <location>
        <begin position="99"/>
        <end position="122"/>
    </location>
</feature>
<feature type="compositionally biased region" description="Polar residues" evidence="1">
    <location>
        <begin position="99"/>
        <end position="116"/>
    </location>
</feature>
<dbReference type="SMART" id="SM00421">
    <property type="entry name" value="HTH_LUXR"/>
    <property type="match status" value="1"/>
</dbReference>
<evidence type="ECO:0000259" key="2">
    <source>
        <dbReference type="SMART" id="SM00421"/>
    </source>
</evidence>
<evidence type="ECO:0000313" key="3">
    <source>
        <dbReference type="EMBL" id="CTQ45104.1"/>
    </source>
</evidence>
<keyword evidence="4" id="KW-1185">Reference proteome</keyword>
<dbReference type="Proteomes" id="UP000048926">
    <property type="component" value="Unassembled WGS sequence"/>
</dbReference>
<dbReference type="GO" id="GO:0006355">
    <property type="term" value="P:regulation of DNA-templated transcription"/>
    <property type="evidence" value="ECO:0007669"/>
    <property type="project" value="InterPro"/>
</dbReference>
<accession>A0A0M6Y5W8</accession>
<protein>
    <recommendedName>
        <fullName evidence="2">HTH luxR-type domain-containing protein</fullName>
    </recommendedName>
</protein>
<dbReference type="SUPFAM" id="SSF46894">
    <property type="entry name" value="C-terminal effector domain of the bipartite response regulators"/>
    <property type="match status" value="1"/>
</dbReference>
<proteinExistence type="predicted"/>
<dbReference type="Gene3D" id="1.10.10.10">
    <property type="entry name" value="Winged helix-like DNA-binding domain superfamily/Winged helix DNA-binding domain"/>
    <property type="match status" value="1"/>
</dbReference>
<sequence>MPALSQRDHIELLMQMLKRPLQPEGWPPVLNFIDGKLNCRTFLAEYDGDGTPLRSLGGEEQARELATLLSRIETVNGNTAFQFLLTEASPLYPYSKTSLANHRQTASDPATGSQETSHPDANMAGNWLENAPGLVTPVRRTAHSFVLFGCLFRGYSTERIDADRASATFHTLVNALLPALDLHFQLEKQRLENQLRELMLLEQDSAAVLVDANRVILAETSEGLERLNELDIAVRRQRHLAINSRRLEIALQEQLATFEEGGIADPTSVLFCPAPESGLVCRVSLETVSCPSLTPDACAQPLFLIRTTTSKDPPDEVEICLQDHYELSHSEARLAWHLTMTGALNTTIQDLGITQNTAKTHLRRIYEKTGAHTQLQLARLVHRIARLF</sequence>
<dbReference type="InterPro" id="IPR036388">
    <property type="entry name" value="WH-like_DNA-bd_sf"/>
</dbReference>
<dbReference type="OrthoDB" id="5497412at2"/>
<dbReference type="STRING" id="187304.B0E33_05585"/>
<organism evidence="3 4">
    <name type="scientific">Roseibium aggregatum</name>
    <dbReference type="NCBI Taxonomy" id="187304"/>
    <lineage>
        <taxon>Bacteria</taxon>
        <taxon>Pseudomonadati</taxon>
        <taxon>Pseudomonadota</taxon>
        <taxon>Alphaproteobacteria</taxon>
        <taxon>Hyphomicrobiales</taxon>
        <taxon>Stappiaceae</taxon>
        <taxon>Roseibium</taxon>
    </lineage>
</organism>
<feature type="domain" description="HTH luxR-type" evidence="2">
    <location>
        <begin position="324"/>
        <end position="381"/>
    </location>
</feature>
<dbReference type="AlphaFoldDB" id="A0A0M6Y5W8"/>
<dbReference type="RefSeq" id="WP_145903684.1">
    <property type="nucleotide sequence ID" value="NZ_CXST01000002.1"/>
</dbReference>
<name>A0A0M6Y5W8_9HYPH</name>
<evidence type="ECO:0000256" key="1">
    <source>
        <dbReference type="SAM" id="MobiDB-lite"/>
    </source>
</evidence>
<reference evidence="4" key="1">
    <citation type="submission" date="2015-07" db="EMBL/GenBank/DDBJ databases">
        <authorList>
            <person name="Rodrigo-Torres Lidia"/>
            <person name="Arahal R.David."/>
        </authorList>
    </citation>
    <scope>NUCLEOTIDE SEQUENCE [LARGE SCALE GENOMIC DNA]</scope>
    <source>
        <strain evidence="4">CECT 4801</strain>
    </source>
</reference>
<dbReference type="InterPro" id="IPR016032">
    <property type="entry name" value="Sig_transdc_resp-reg_C-effctor"/>
</dbReference>